<keyword evidence="2" id="KW-0560">Oxidoreductase</keyword>
<accession>A0A2W7IIV7</accession>
<gene>
    <name evidence="3" type="ORF">C8P66_10889</name>
</gene>
<dbReference type="RefSeq" id="WP_111397837.1">
    <property type="nucleotide sequence ID" value="NZ_QKYU01000008.1"/>
</dbReference>
<dbReference type="Proteomes" id="UP000249688">
    <property type="component" value="Unassembled WGS sequence"/>
</dbReference>
<dbReference type="EMBL" id="QKYU01000008">
    <property type="protein sequence ID" value="PZW46810.1"/>
    <property type="molecule type" value="Genomic_DNA"/>
</dbReference>
<protein>
    <submittedName>
        <fullName evidence="3">NAD(P)-dependent dehydrogenase (Short-subunit alcohol dehydrogenase family)</fullName>
    </submittedName>
</protein>
<dbReference type="FunFam" id="3.40.50.720:FF:000084">
    <property type="entry name" value="Short-chain dehydrogenase reductase"/>
    <property type="match status" value="1"/>
</dbReference>
<name>A0A2W7IIV7_9PROT</name>
<sequence>MSVNGRVALVSGASGVLGAHFSRVLHAAGARVALAARRVDRIETLAAELGEGAVAVAMDVTSPESVLAGYDAAEQGLGGVCDIIVNCAGIAVTRPFLQQSIEDWDGVLDVNLRGCFLVGQEGARRLVTAKQPGSIVNIASILGDRVIAGVAGYTAAKAGLNQLTRQMAVELARYNIRVNALAPGYVATGINAEFFASEPGQAMIRRIPQRRLGTPEDLTAPFLLLASATAGAHMTGAVLVVDGGHSVNPL</sequence>
<keyword evidence="4" id="KW-1185">Reference proteome</keyword>
<dbReference type="PRINTS" id="PR00080">
    <property type="entry name" value="SDRFAMILY"/>
</dbReference>
<evidence type="ECO:0000313" key="3">
    <source>
        <dbReference type="EMBL" id="PZW46810.1"/>
    </source>
</evidence>
<dbReference type="AlphaFoldDB" id="A0A2W7IIV7"/>
<evidence type="ECO:0000313" key="4">
    <source>
        <dbReference type="Proteomes" id="UP000249688"/>
    </source>
</evidence>
<dbReference type="SUPFAM" id="SSF51735">
    <property type="entry name" value="NAD(P)-binding Rossmann-fold domains"/>
    <property type="match status" value="1"/>
</dbReference>
<evidence type="ECO:0000256" key="1">
    <source>
        <dbReference type="ARBA" id="ARBA00006484"/>
    </source>
</evidence>
<dbReference type="InterPro" id="IPR036291">
    <property type="entry name" value="NAD(P)-bd_dom_sf"/>
</dbReference>
<dbReference type="InterPro" id="IPR020904">
    <property type="entry name" value="Sc_DH/Rdtase_CS"/>
</dbReference>
<dbReference type="PANTHER" id="PTHR42760:SF133">
    <property type="entry name" value="3-OXOACYL-[ACYL-CARRIER-PROTEIN] REDUCTASE"/>
    <property type="match status" value="1"/>
</dbReference>
<proteinExistence type="inferred from homology"/>
<dbReference type="PROSITE" id="PS00061">
    <property type="entry name" value="ADH_SHORT"/>
    <property type="match status" value="1"/>
</dbReference>
<dbReference type="OrthoDB" id="7255009at2"/>
<dbReference type="GO" id="GO:0016616">
    <property type="term" value="F:oxidoreductase activity, acting on the CH-OH group of donors, NAD or NADP as acceptor"/>
    <property type="evidence" value="ECO:0007669"/>
    <property type="project" value="TreeGrafter"/>
</dbReference>
<organism evidence="3 4">
    <name type="scientific">Humitalea rosea</name>
    <dbReference type="NCBI Taxonomy" id="990373"/>
    <lineage>
        <taxon>Bacteria</taxon>
        <taxon>Pseudomonadati</taxon>
        <taxon>Pseudomonadota</taxon>
        <taxon>Alphaproteobacteria</taxon>
        <taxon>Acetobacterales</taxon>
        <taxon>Roseomonadaceae</taxon>
        <taxon>Humitalea</taxon>
    </lineage>
</organism>
<dbReference type="PANTHER" id="PTHR42760">
    <property type="entry name" value="SHORT-CHAIN DEHYDROGENASES/REDUCTASES FAMILY MEMBER"/>
    <property type="match status" value="1"/>
</dbReference>
<evidence type="ECO:0000256" key="2">
    <source>
        <dbReference type="ARBA" id="ARBA00023002"/>
    </source>
</evidence>
<reference evidence="3 4" key="1">
    <citation type="submission" date="2018-06" db="EMBL/GenBank/DDBJ databases">
        <title>Genomic Encyclopedia of Archaeal and Bacterial Type Strains, Phase II (KMG-II): from individual species to whole genera.</title>
        <authorList>
            <person name="Goeker M."/>
        </authorList>
    </citation>
    <scope>NUCLEOTIDE SEQUENCE [LARGE SCALE GENOMIC DNA]</scope>
    <source>
        <strain evidence="3 4">DSM 24525</strain>
    </source>
</reference>
<dbReference type="PRINTS" id="PR00081">
    <property type="entry name" value="GDHRDH"/>
</dbReference>
<comment type="similarity">
    <text evidence="1">Belongs to the short-chain dehydrogenases/reductases (SDR) family.</text>
</comment>
<dbReference type="Gene3D" id="3.40.50.720">
    <property type="entry name" value="NAD(P)-binding Rossmann-like Domain"/>
    <property type="match status" value="1"/>
</dbReference>
<comment type="caution">
    <text evidence="3">The sequence shown here is derived from an EMBL/GenBank/DDBJ whole genome shotgun (WGS) entry which is preliminary data.</text>
</comment>
<dbReference type="Pfam" id="PF13561">
    <property type="entry name" value="adh_short_C2"/>
    <property type="match status" value="1"/>
</dbReference>
<dbReference type="InterPro" id="IPR002347">
    <property type="entry name" value="SDR_fam"/>
</dbReference>